<evidence type="ECO:0000256" key="5">
    <source>
        <dbReference type="ARBA" id="ARBA00022553"/>
    </source>
</evidence>
<dbReference type="InterPro" id="IPR036890">
    <property type="entry name" value="HATPase_C_sf"/>
</dbReference>
<dbReference type="STRING" id="754476.Q7A_401"/>
<keyword evidence="5" id="KW-0597">Phosphoprotein</keyword>
<organism evidence="15 16">
    <name type="scientific">Methylophaga nitratireducenticrescens</name>
    <dbReference type="NCBI Taxonomy" id="754476"/>
    <lineage>
        <taxon>Bacteria</taxon>
        <taxon>Pseudomonadati</taxon>
        <taxon>Pseudomonadota</taxon>
        <taxon>Gammaproteobacteria</taxon>
        <taxon>Thiotrichales</taxon>
        <taxon>Piscirickettsiaceae</taxon>
        <taxon>Methylophaga</taxon>
    </lineage>
</organism>
<dbReference type="Pfam" id="PF00672">
    <property type="entry name" value="HAMP"/>
    <property type="match status" value="1"/>
</dbReference>
<dbReference type="Gene3D" id="3.30.565.10">
    <property type="entry name" value="Histidine kinase-like ATPase, C-terminal domain"/>
    <property type="match status" value="1"/>
</dbReference>
<dbReference type="SUPFAM" id="SSF103190">
    <property type="entry name" value="Sensory domain-like"/>
    <property type="match status" value="1"/>
</dbReference>
<dbReference type="EC" id="2.7.13.3" evidence="3"/>
<dbReference type="Gene3D" id="1.10.287.130">
    <property type="match status" value="1"/>
</dbReference>
<keyword evidence="4" id="KW-1003">Cell membrane</keyword>
<dbReference type="InterPro" id="IPR003660">
    <property type="entry name" value="HAMP_dom"/>
</dbReference>
<accession>I1XFT3</accession>
<evidence type="ECO:0000256" key="7">
    <source>
        <dbReference type="ARBA" id="ARBA00022692"/>
    </source>
</evidence>
<dbReference type="Pfam" id="PF02518">
    <property type="entry name" value="HATPase_c"/>
    <property type="match status" value="1"/>
</dbReference>
<dbReference type="PANTHER" id="PTHR45436">
    <property type="entry name" value="SENSOR HISTIDINE KINASE YKOH"/>
    <property type="match status" value="1"/>
</dbReference>
<dbReference type="SUPFAM" id="SSF47384">
    <property type="entry name" value="Homodimeric domain of signal transducing histidine kinase"/>
    <property type="match status" value="1"/>
</dbReference>
<dbReference type="PROSITE" id="PS50109">
    <property type="entry name" value="HIS_KIN"/>
    <property type="match status" value="1"/>
</dbReference>
<evidence type="ECO:0000259" key="14">
    <source>
        <dbReference type="PROSITE" id="PS50885"/>
    </source>
</evidence>
<dbReference type="PRINTS" id="PR00344">
    <property type="entry name" value="BCTRLSENSOR"/>
</dbReference>
<dbReference type="InterPro" id="IPR003661">
    <property type="entry name" value="HisK_dim/P_dom"/>
</dbReference>
<keyword evidence="10" id="KW-0902">Two-component regulatory system</keyword>
<keyword evidence="8 15" id="KW-0418">Kinase</keyword>
<dbReference type="InterPro" id="IPR050428">
    <property type="entry name" value="TCS_sensor_his_kinase"/>
</dbReference>
<dbReference type="eggNOG" id="COG4191">
    <property type="taxonomic scope" value="Bacteria"/>
</dbReference>
<name>I1XFT3_METNJ</name>
<evidence type="ECO:0000259" key="13">
    <source>
        <dbReference type="PROSITE" id="PS50109"/>
    </source>
</evidence>
<keyword evidence="7 12" id="KW-0812">Transmembrane</keyword>
<dbReference type="GO" id="GO:0005886">
    <property type="term" value="C:plasma membrane"/>
    <property type="evidence" value="ECO:0007669"/>
    <property type="project" value="UniProtKB-SubCell"/>
</dbReference>
<protein>
    <recommendedName>
        <fullName evidence="3">histidine kinase</fullName>
        <ecNumber evidence="3">2.7.13.3</ecNumber>
    </recommendedName>
</protein>
<sequence>MRFPSIFSNLRLVLIMQVALPVLLVLAMILAIGLSMVGQFIEERMQRDLQQVARTIHLPVSQALERQDLDQLQNSMASVFGITEVYGAYLFDANGRRLSSFGVVNPTKEQATDALEQIVEGEFAQYERIRGRNVYSFFMPIFDATGQPNGLLQVTRRRSDIDRELTELKYWAWGGFGLVSLIILGVITYSHQRAIETPLQKLVESMRRVSQGDREHRAAEQGPIEISQLAKGLNGMLNAIEAAEKSEAQQRSAREQMAERLRQTETMAALGQLSAGVAHELGAPLTVVDGRASRLLRRLENENDVKELNEIRQQAARMTSIIQQLLSFGRSSRAEFRELDVTSLIERAEALLANQGYRVNLVKGSMATIKGDSLSLEQALINLLRNACQACPDGPVELSWEQGGKQLQIHVDDAGPGINEEQKTQIFDPFVTTKAPGEGSGLGLAIVKRILREHQGEVVLSHSPLGGARFSLILPLVLTTDSGTTA</sequence>
<gene>
    <name evidence="15" type="ordered locus">Q7A_401</name>
</gene>
<keyword evidence="16" id="KW-1185">Reference proteome</keyword>
<feature type="domain" description="HAMP" evidence="14">
    <location>
        <begin position="193"/>
        <end position="245"/>
    </location>
</feature>
<evidence type="ECO:0000256" key="11">
    <source>
        <dbReference type="ARBA" id="ARBA00023136"/>
    </source>
</evidence>
<dbReference type="InterPro" id="IPR036097">
    <property type="entry name" value="HisK_dim/P_sf"/>
</dbReference>
<dbReference type="CDD" id="cd06225">
    <property type="entry name" value="HAMP"/>
    <property type="match status" value="1"/>
</dbReference>
<dbReference type="HOGENOM" id="CLU_000445_89_29_6"/>
<dbReference type="InterPro" id="IPR003594">
    <property type="entry name" value="HATPase_dom"/>
</dbReference>
<evidence type="ECO:0000313" key="15">
    <source>
        <dbReference type="EMBL" id="AFI83252.1"/>
    </source>
</evidence>
<evidence type="ECO:0000256" key="1">
    <source>
        <dbReference type="ARBA" id="ARBA00000085"/>
    </source>
</evidence>
<dbReference type="InterPro" id="IPR004358">
    <property type="entry name" value="Sig_transdc_His_kin-like_C"/>
</dbReference>
<dbReference type="AlphaFoldDB" id="I1XFT3"/>
<evidence type="ECO:0000256" key="8">
    <source>
        <dbReference type="ARBA" id="ARBA00022777"/>
    </source>
</evidence>
<evidence type="ECO:0000313" key="16">
    <source>
        <dbReference type="Proteomes" id="UP000009144"/>
    </source>
</evidence>
<comment type="catalytic activity">
    <reaction evidence="1">
        <text>ATP + protein L-histidine = ADP + protein N-phospho-L-histidine.</text>
        <dbReference type="EC" id="2.7.13.3"/>
    </reaction>
</comment>
<dbReference type="SUPFAM" id="SSF55874">
    <property type="entry name" value="ATPase domain of HSP90 chaperone/DNA topoisomerase II/histidine kinase"/>
    <property type="match status" value="1"/>
</dbReference>
<dbReference type="KEGG" id="mej:Q7A_401"/>
<dbReference type="SMART" id="SM00387">
    <property type="entry name" value="HATPase_c"/>
    <property type="match status" value="1"/>
</dbReference>
<comment type="subcellular location">
    <subcellularLocation>
        <location evidence="2">Cell membrane</location>
        <topology evidence="2">Multi-pass membrane protein</topology>
    </subcellularLocation>
</comment>
<dbReference type="PANTHER" id="PTHR45436:SF5">
    <property type="entry name" value="SENSOR HISTIDINE KINASE TRCS"/>
    <property type="match status" value="1"/>
</dbReference>
<keyword evidence="9 12" id="KW-1133">Transmembrane helix</keyword>
<dbReference type="PATRIC" id="fig|754476.3.peg.397"/>
<keyword evidence="6" id="KW-0808">Transferase</keyword>
<dbReference type="GO" id="GO:0000155">
    <property type="term" value="F:phosphorelay sensor kinase activity"/>
    <property type="evidence" value="ECO:0007669"/>
    <property type="project" value="InterPro"/>
</dbReference>
<dbReference type="SMART" id="SM00388">
    <property type="entry name" value="HisKA"/>
    <property type="match status" value="1"/>
</dbReference>
<feature type="domain" description="Histidine kinase" evidence="13">
    <location>
        <begin position="276"/>
        <end position="478"/>
    </location>
</feature>
<dbReference type="RefSeq" id="WP_014705627.1">
    <property type="nucleotide sequence ID" value="NC_017857.3"/>
</dbReference>
<evidence type="ECO:0000256" key="6">
    <source>
        <dbReference type="ARBA" id="ARBA00022679"/>
    </source>
</evidence>
<dbReference type="Pfam" id="PF00512">
    <property type="entry name" value="HisKA"/>
    <property type="match status" value="1"/>
</dbReference>
<dbReference type="InterPro" id="IPR029151">
    <property type="entry name" value="Sensor-like_sf"/>
</dbReference>
<dbReference type="EMBL" id="CP003390">
    <property type="protein sequence ID" value="AFI83252.1"/>
    <property type="molecule type" value="Genomic_DNA"/>
</dbReference>
<feature type="transmembrane region" description="Helical" evidence="12">
    <location>
        <begin position="170"/>
        <end position="189"/>
    </location>
</feature>
<feature type="transmembrane region" description="Helical" evidence="12">
    <location>
        <begin position="12"/>
        <end position="37"/>
    </location>
</feature>
<evidence type="ECO:0000256" key="9">
    <source>
        <dbReference type="ARBA" id="ARBA00022989"/>
    </source>
</evidence>
<evidence type="ECO:0000256" key="2">
    <source>
        <dbReference type="ARBA" id="ARBA00004651"/>
    </source>
</evidence>
<keyword evidence="11 12" id="KW-0472">Membrane</keyword>
<evidence type="ECO:0000256" key="12">
    <source>
        <dbReference type="SAM" id="Phobius"/>
    </source>
</evidence>
<evidence type="ECO:0000256" key="10">
    <source>
        <dbReference type="ARBA" id="ARBA00023012"/>
    </source>
</evidence>
<reference evidence="15 16" key="1">
    <citation type="journal article" date="2012" name="J. Bacteriol.">
        <title>Complete genome sequences of Methylophaga sp. strain JAM1 and Methylophaga sp. strain JAM7.</title>
        <authorList>
            <person name="Villeneuve C."/>
            <person name="Martineau C."/>
            <person name="Mauffrey F."/>
            <person name="Villemur R."/>
        </authorList>
    </citation>
    <scope>NUCLEOTIDE SEQUENCE [LARGE SCALE GENOMIC DNA]</scope>
    <source>
        <strain evidence="15 16">JAM1</strain>
    </source>
</reference>
<reference evidence="15 16" key="2">
    <citation type="journal article" date="2013" name="Int. J. Syst. Evol. Microbiol.">
        <title>Methylophaga nitratireducenticrescens sp. nov. and Methylophaga frappieri sp. nov., isolated from the biofilm of the methanol-fed denitrification system treating the seawater at the Montreal Biodome.</title>
        <authorList>
            <person name="Villeneuve C."/>
            <person name="Martineau C."/>
            <person name="Mauffrey F."/>
            <person name="Villemur R."/>
        </authorList>
    </citation>
    <scope>NUCLEOTIDE SEQUENCE [LARGE SCALE GENOMIC DNA]</scope>
    <source>
        <strain evidence="15 16">JAM1</strain>
    </source>
</reference>
<dbReference type="Proteomes" id="UP000009144">
    <property type="component" value="Chromosome"/>
</dbReference>
<proteinExistence type="predicted"/>
<dbReference type="CDD" id="cd00082">
    <property type="entry name" value="HisKA"/>
    <property type="match status" value="1"/>
</dbReference>
<evidence type="ECO:0000256" key="3">
    <source>
        <dbReference type="ARBA" id="ARBA00012438"/>
    </source>
</evidence>
<dbReference type="SUPFAM" id="SSF158472">
    <property type="entry name" value="HAMP domain-like"/>
    <property type="match status" value="1"/>
</dbReference>
<evidence type="ECO:0000256" key="4">
    <source>
        <dbReference type="ARBA" id="ARBA00022475"/>
    </source>
</evidence>
<dbReference type="InterPro" id="IPR005467">
    <property type="entry name" value="His_kinase_dom"/>
</dbReference>
<dbReference type="Gene3D" id="6.10.340.10">
    <property type="match status" value="1"/>
</dbReference>
<dbReference type="PROSITE" id="PS50885">
    <property type="entry name" value="HAMP"/>
    <property type="match status" value="1"/>
</dbReference>
<dbReference type="SMART" id="SM00304">
    <property type="entry name" value="HAMP"/>
    <property type="match status" value="1"/>
</dbReference>